<evidence type="ECO:0000256" key="2">
    <source>
        <dbReference type="ARBA" id="ARBA00022723"/>
    </source>
</evidence>
<dbReference type="Gene3D" id="3.40.50.720">
    <property type="entry name" value="NAD(P)-binding Rossmann-like Domain"/>
    <property type="match status" value="1"/>
</dbReference>
<comment type="similarity">
    <text evidence="5">Belongs to the zinc-containing alcohol dehydrogenase family.</text>
</comment>
<comment type="cofactor">
    <cofactor evidence="1 5">
        <name>Zn(2+)</name>
        <dbReference type="ChEBI" id="CHEBI:29105"/>
    </cofactor>
</comment>
<dbReference type="InterPro" id="IPR011032">
    <property type="entry name" value="GroES-like_sf"/>
</dbReference>
<evidence type="ECO:0000256" key="5">
    <source>
        <dbReference type="RuleBase" id="RU361277"/>
    </source>
</evidence>
<dbReference type="RefSeq" id="WP_089212610.1">
    <property type="nucleotide sequence ID" value="NZ_FZOD01000070.1"/>
</dbReference>
<proteinExistence type="inferred from homology"/>
<dbReference type="Proteomes" id="UP000198282">
    <property type="component" value="Unassembled WGS sequence"/>
</dbReference>
<reference evidence="8 9" key="1">
    <citation type="submission" date="2017-06" db="EMBL/GenBank/DDBJ databases">
        <authorList>
            <person name="Kim H.J."/>
            <person name="Triplett B.A."/>
        </authorList>
    </citation>
    <scope>NUCLEOTIDE SEQUENCE [LARGE SCALE GENOMIC DNA]</scope>
    <source>
        <strain evidence="8 9">CGMCC 4.2132</strain>
    </source>
</reference>
<dbReference type="GO" id="GO:0016491">
    <property type="term" value="F:oxidoreductase activity"/>
    <property type="evidence" value="ECO:0007669"/>
    <property type="project" value="UniProtKB-KW"/>
</dbReference>
<dbReference type="Gene3D" id="3.90.180.10">
    <property type="entry name" value="Medium-chain alcohol dehydrogenases, catalytic domain"/>
    <property type="match status" value="1"/>
</dbReference>
<evidence type="ECO:0000313" key="8">
    <source>
        <dbReference type="EMBL" id="SNT58563.1"/>
    </source>
</evidence>
<dbReference type="InterPro" id="IPR013149">
    <property type="entry name" value="ADH-like_C"/>
</dbReference>
<dbReference type="PANTHER" id="PTHR43401:SF2">
    <property type="entry name" value="L-THREONINE 3-DEHYDROGENASE"/>
    <property type="match status" value="1"/>
</dbReference>
<organism evidence="8 9">
    <name type="scientific">Streptosporangium subroseum</name>
    <dbReference type="NCBI Taxonomy" id="106412"/>
    <lineage>
        <taxon>Bacteria</taxon>
        <taxon>Bacillati</taxon>
        <taxon>Actinomycetota</taxon>
        <taxon>Actinomycetes</taxon>
        <taxon>Streptosporangiales</taxon>
        <taxon>Streptosporangiaceae</taxon>
        <taxon>Streptosporangium</taxon>
    </lineage>
</organism>
<dbReference type="InterPro" id="IPR036291">
    <property type="entry name" value="NAD(P)-bd_dom_sf"/>
</dbReference>
<keyword evidence="2 5" id="KW-0479">Metal-binding</keyword>
<name>A0A239NVU4_9ACTN</name>
<dbReference type="InterPro" id="IPR050129">
    <property type="entry name" value="Zn_alcohol_dh"/>
</dbReference>
<dbReference type="PANTHER" id="PTHR43401">
    <property type="entry name" value="L-THREONINE 3-DEHYDROGENASE"/>
    <property type="match status" value="1"/>
</dbReference>
<dbReference type="Pfam" id="PF08240">
    <property type="entry name" value="ADH_N"/>
    <property type="match status" value="1"/>
</dbReference>
<feature type="domain" description="Alcohol dehydrogenase-like N-terminal" evidence="7">
    <location>
        <begin position="24"/>
        <end position="140"/>
    </location>
</feature>
<evidence type="ECO:0000313" key="9">
    <source>
        <dbReference type="Proteomes" id="UP000198282"/>
    </source>
</evidence>
<dbReference type="EMBL" id="FZOD01000070">
    <property type="protein sequence ID" value="SNT58563.1"/>
    <property type="molecule type" value="Genomic_DNA"/>
</dbReference>
<dbReference type="OrthoDB" id="9797931at2"/>
<keyword evidence="4" id="KW-0560">Oxidoreductase</keyword>
<dbReference type="SUPFAM" id="SSF51735">
    <property type="entry name" value="NAD(P)-binding Rossmann-fold domains"/>
    <property type="match status" value="1"/>
</dbReference>
<evidence type="ECO:0000259" key="6">
    <source>
        <dbReference type="Pfam" id="PF00107"/>
    </source>
</evidence>
<dbReference type="PROSITE" id="PS00059">
    <property type="entry name" value="ADH_ZINC"/>
    <property type="match status" value="1"/>
</dbReference>
<dbReference type="Pfam" id="PF00107">
    <property type="entry name" value="ADH_zinc_N"/>
    <property type="match status" value="1"/>
</dbReference>
<accession>A0A239NVU4</accession>
<sequence length="337" mass="34752">MRAFVVTGPRRFAVEDVEPPVAAAGQVVVDVERAGVCGTDVEFFTGEMAYLHQGHAEYPMRLGHEWCGTVSAVGDGVDEAWIGRRATGDTMLGCGRCRRCLNGLQHVCEDRFEIGIRGGWPGALAERMAVPVTALHALPDTVDATAGALVEPGGNALRAVRGAALEAGARVLVLGPGTIGLLAARFALAHGAEVHIMGLSQRSLDFARTLGVHGAWTADRLPPLPFDAVIDASNAPGLPALALDLVEPGKRVVYIGLAGGPSTVDTRTMVLKDVTAVGVLSASPGLAGTIEHYASGSVDPRPLVAATVGLDEVGEVLAGSRPAGSGPGPKIHVDPRI</sequence>
<evidence type="ECO:0000256" key="4">
    <source>
        <dbReference type="ARBA" id="ARBA00023002"/>
    </source>
</evidence>
<dbReference type="InterPro" id="IPR013154">
    <property type="entry name" value="ADH-like_N"/>
</dbReference>
<keyword evidence="3 5" id="KW-0862">Zinc</keyword>
<dbReference type="InterPro" id="IPR002328">
    <property type="entry name" value="ADH_Zn_CS"/>
</dbReference>
<protein>
    <submittedName>
        <fullName evidence="8">D-arabinose 1-dehydrogenase, Zn-dependent alcohol dehydrogenase family</fullName>
    </submittedName>
</protein>
<dbReference type="GO" id="GO:0008270">
    <property type="term" value="F:zinc ion binding"/>
    <property type="evidence" value="ECO:0007669"/>
    <property type="project" value="InterPro"/>
</dbReference>
<evidence type="ECO:0000259" key="7">
    <source>
        <dbReference type="Pfam" id="PF08240"/>
    </source>
</evidence>
<evidence type="ECO:0000256" key="1">
    <source>
        <dbReference type="ARBA" id="ARBA00001947"/>
    </source>
</evidence>
<dbReference type="SUPFAM" id="SSF50129">
    <property type="entry name" value="GroES-like"/>
    <property type="match status" value="1"/>
</dbReference>
<evidence type="ECO:0000256" key="3">
    <source>
        <dbReference type="ARBA" id="ARBA00022833"/>
    </source>
</evidence>
<feature type="domain" description="Alcohol dehydrogenase-like C-terminal" evidence="6">
    <location>
        <begin position="179"/>
        <end position="283"/>
    </location>
</feature>
<keyword evidence="9" id="KW-1185">Reference proteome</keyword>
<gene>
    <name evidence="8" type="ORF">SAMN05216276_107014</name>
</gene>
<dbReference type="AlphaFoldDB" id="A0A239NVU4"/>